<comment type="similarity">
    <text evidence="2">Belongs to the transposase 27 family.</text>
</comment>
<comment type="function">
    <text evidence="1">Absolutely required for transposition of IS1.</text>
</comment>
<dbReference type="AlphaFoldDB" id="A0AB37UBP5"/>
<gene>
    <name evidence="5" type="ORF">DSM107010_60340</name>
</gene>
<dbReference type="InterPro" id="IPR005063">
    <property type="entry name" value="Transposase_27"/>
</dbReference>
<dbReference type="RefSeq" id="WP_199755852.1">
    <property type="nucleotide sequence ID" value="NZ_JAVKZF010000004.1"/>
</dbReference>
<keyword evidence="6" id="KW-1185">Reference proteome</keyword>
<dbReference type="GO" id="GO:0004803">
    <property type="term" value="F:transposase activity"/>
    <property type="evidence" value="ECO:0007669"/>
    <property type="project" value="InterPro"/>
</dbReference>
<keyword evidence="3" id="KW-0815">Transposition</keyword>
<dbReference type="InterPro" id="IPR051354">
    <property type="entry name" value="Transposase_27_IS1"/>
</dbReference>
<evidence type="ECO:0000256" key="1">
    <source>
        <dbReference type="ARBA" id="ARBA00004091"/>
    </source>
</evidence>
<organism evidence="5 6">
    <name type="scientific">Chroococcidiopsis cubana SAG 39.79</name>
    <dbReference type="NCBI Taxonomy" id="388085"/>
    <lineage>
        <taxon>Bacteria</taxon>
        <taxon>Bacillati</taxon>
        <taxon>Cyanobacteriota</taxon>
        <taxon>Cyanophyceae</taxon>
        <taxon>Chroococcidiopsidales</taxon>
        <taxon>Chroococcidiopsidaceae</taxon>
        <taxon>Chroococcidiopsis</taxon>
    </lineage>
</organism>
<dbReference type="PANTHER" id="PTHR33293">
    <property type="entry name" value="INSERTION ELEMENT IS1 1 PROTEIN INSB-RELATED"/>
    <property type="match status" value="1"/>
</dbReference>
<sequence length="157" mass="18835">MLKTIQATEVEVEIRRVEEEAPEGIEEAQLDEMWSYVGNKTNQRWLWHAIDRQTGQVLAYTFGQRKDEVFLQLKKLLEPFGIKNYCTDGWRAYERHLPTERHQVGKRKTQRIERKHLSLRTRIKRLTRKTICFSKSEEMHDIVIGLFINRYEFGLNI</sequence>
<evidence type="ECO:0000256" key="3">
    <source>
        <dbReference type="ARBA" id="ARBA00022578"/>
    </source>
</evidence>
<dbReference type="EMBL" id="RSCK01000097">
    <property type="protein sequence ID" value="RUT03698.1"/>
    <property type="molecule type" value="Genomic_DNA"/>
</dbReference>
<dbReference type="NCBIfam" id="NF033558">
    <property type="entry name" value="transpos_IS1"/>
    <property type="match status" value="1"/>
</dbReference>
<dbReference type="GO" id="GO:0003677">
    <property type="term" value="F:DNA binding"/>
    <property type="evidence" value="ECO:0007669"/>
    <property type="project" value="InterPro"/>
</dbReference>
<dbReference type="Pfam" id="PF03400">
    <property type="entry name" value="DDE_Tnp_IS1"/>
    <property type="match status" value="1"/>
</dbReference>
<reference evidence="5 6" key="1">
    <citation type="journal article" date="2019" name="Genome Biol. Evol.">
        <title>Day and night: Metabolic profiles and evolutionary relationships of six axenic non-marine cyanobacteria.</title>
        <authorList>
            <person name="Will S.E."/>
            <person name="Henke P."/>
            <person name="Boedeker C."/>
            <person name="Huang S."/>
            <person name="Brinkmann H."/>
            <person name="Rohde M."/>
            <person name="Jarek M."/>
            <person name="Friedl T."/>
            <person name="Seufert S."/>
            <person name="Schumacher M."/>
            <person name="Overmann J."/>
            <person name="Neumann-Schaal M."/>
            <person name="Petersen J."/>
        </authorList>
    </citation>
    <scope>NUCLEOTIDE SEQUENCE [LARGE SCALE GENOMIC DNA]</scope>
    <source>
        <strain evidence="5 6">SAG 39.79</strain>
    </source>
</reference>
<evidence type="ECO:0000313" key="5">
    <source>
        <dbReference type="EMBL" id="RUT03698.1"/>
    </source>
</evidence>
<accession>A0AB37UBP5</accession>
<proteinExistence type="inferred from homology"/>
<dbReference type="PANTHER" id="PTHR33293:SF1">
    <property type="entry name" value="INSERTION ELEMENT IS1 1 PROTEIN INSB-RELATED"/>
    <property type="match status" value="1"/>
</dbReference>
<evidence type="ECO:0000256" key="2">
    <source>
        <dbReference type="ARBA" id="ARBA00008841"/>
    </source>
</evidence>
<keyword evidence="4" id="KW-0233">DNA recombination</keyword>
<comment type="caution">
    <text evidence="5">The sequence shown here is derived from an EMBL/GenBank/DDBJ whole genome shotgun (WGS) entry which is preliminary data.</text>
</comment>
<name>A0AB37UBP5_9CYAN</name>
<evidence type="ECO:0000313" key="6">
    <source>
        <dbReference type="Proteomes" id="UP000282574"/>
    </source>
</evidence>
<protein>
    <submittedName>
        <fullName evidence="5">Insertion element iso-IS1n protein insB</fullName>
    </submittedName>
</protein>
<evidence type="ECO:0000256" key="4">
    <source>
        <dbReference type="ARBA" id="ARBA00023172"/>
    </source>
</evidence>
<dbReference type="Proteomes" id="UP000282574">
    <property type="component" value="Unassembled WGS sequence"/>
</dbReference>
<dbReference type="GO" id="GO:0006313">
    <property type="term" value="P:DNA transposition"/>
    <property type="evidence" value="ECO:0007669"/>
    <property type="project" value="InterPro"/>
</dbReference>